<dbReference type="InterPro" id="IPR039903">
    <property type="entry name" value="Zswim2"/>
</dbReference>
<dbReference type="SUPFAM" id="SSF57850">
    <property type="entry name" value="RING/U-box"/>
    <property type="match status" value="1"/>
</dbReference>
<dbReference type="AlphaFoldDB" id="A0A0D7BA10"/>
<keyword evidence="1" id="KW-0863">Zinc-finger</keyword>
<reference evidence="5 6" key="1">
    <citation type="journal article" date="2015" name="Fungal Genet. Biol.">
        <title>Evolution of novel wood decay mechanisms in Agaricales revealed by the genome sequences of Fistulina hepatica and Cylindrobasidium torrendii.</title>
        <authorList>
            <person name="Floudas D."/>
            <person name="Held B.W."/>
            <person name="Riley R."/>
            <person name="Nagy L.G."/>
            <person name="Koehler G."/>
            <person name="Ransdell A.S."/>
            <person name="Younus H."/>
            <person name="Chow J."/>
            <person name="Chiniquy J."/>
            <person name="Lipzen A."/>
            <person name="Tritt A."/>
            <person name="Sun H."/>
            <person name="Haridas S."/>
            <person name="LaButti K."/>
            <person name="Ohm R.A."/>
            <person name="Kues U."/>
            <person name="Blanchette R.A."/>
            <person name="Grigoriev I.V."/>
            <person name="Minto R.E."/>
            <person name="Hibbett D.S."/>
        </authorList>
    </citation>
    <scope>NUCLEOTIDE SEQUENCE [LARGE SCALE GENOMIC DNA]</scope>
    <source>
        <strain evidence="5 6">FP15055 ss-10</strain>
    </source>
</reference>
<dbReference type="PROSITE" id="PS50089">
    <property type="entry name" value="ZF_RING_2"/>
    <property type="match status" value="1"/>
</dbReference>
<feature type="region of interest" description="Disordered" evidence="2">
    <location>
        <begin position="1"/>
        <end position="68"/>
    </location>
</feature>
<evidence type="ECO:0000256" key="2">
    <source>
        <dbReference type="SAM" id="MobiDB-lite"/>
    </source>
</evidence>
<evidence type="ECO:0000313" key="6">
    <source>
        <dbReference type="Proteomes" id="UP000054007"/>
    </source>
</evidence>
<dbReference type="STRING" id="1314674.A0A0D7BA10"/>
<name>A0A0D7BA10_9AGAR</name>
<dbReference type="InterPro" id="IPR001841">
    <property type="entry name" value="Znf_RING"/>
</dbReference>
<feature type="compositionally biased region" description="Low complexity" evidence="2">
    <location>
        <begin position="84"/>
        <end position="115"/>
    </location>
</feature>
<feature type="compositionally biased region" description="Pro residues" evidence="2">
    <location>
        <begin position="117"/>
        <end position="129"/>
    </location>
</feature>
<feature type="compositionally biased region" description="Low complexity" evidence="2">
    <location>
        <begin position="18"/>
        <end position="41"/>
    </location>
</feature>
<keyword evidence="1" id="KW-0479">Metal-binding</keyword>
<dbReference type="InterPro" id="IPR007527">
    <property type="entry name" value="Znf_SWIM"/>
</dbReference>
<keyword evidence="1" id="KW-0862">Zinc</keyword>
<evidence type="ECO:0000256" key="1">
    <source>
        <dbReference type="PROSITE-ProRule" id="PRU00175"/>
    </source>
</evidence>
<feature type="domain" description="SWIM-type" evidence="4">
    <location>
        <begin position="187"/>
        <end position="219"/>
    </location>
</feature>
<feature type="domain" description="RING-type" evidence="3">
    <location>
        <begin position="290"/>
        <end position="341"/>
    </location>
</feature>
<accession>A0A0D7BA10</accession>
<dbReference type="PANTHER" id="PTHR21540">
    <property type="entry name" value="RING FINGER AND SWIM DOMAIN-CONTAINING PROTEIN 2"/>
    <property type="match status" value="1"/>
</dbReference>
<dbReference type="PROSITE" id="PS50966">
    <property type="entry name" value="ZF_SWIM"/>
    <property type="match status" value="1"/>
</dbReference>
<dbReference type="Proteomes" id="UP000054007">
    <property type="component" value="Unassembled WGS sequence"/>
</dbReference>
<keyword evidence="6" id="KW-1185">Reference proteome</keyword>
<protein>
    <recommendedName>
        <fullName evidence="7">SWIM-type domain-containing protein</fullName>
    </recommendedName>
</protein>
<evidence type="ECO:0000259" key="3">
    <source>
        <dbReference type="PROSITE" id="PS50089"/>
    </source>
</evidence>
<organism evidence="5 6">
    <name type="scientific">Cylindrobasidium torrendii FP15055 ss-10</name>
    <dbReference type="NCBI Taxonomy" id="1314674"/>
    <lineage>
        <taxon>Eukaryota</taxon>
        <taxon>Fungi</taxon>
        <taxon>Dikarya</taxon>
        <taxon>Basidiomycota</taxon>
        <taxon>Agaricomycotina</taxon>
        <taxon>Agaricomycetes</taxon>
        <taxon>Agaricomycetidae</taxon>
        <taxon>Agaricales</taxon>
        <taxon>Marasmiineae</taxon>
        <taxon>Physalacriaceae</taxon>
        <taxon>Cylindrobasidium</taxon>
    </lineage>
</organism>
<dbReference type="EMBL" id="KN880535">
    <property type="protein sequence ID" value="KIY67070.1"/>
    <property type="molecule type" value="Genomic_DNA"/>
</dbReference>
<evidence type="ECO:0008006" key="7">
    <source>
        <dbReference type="Google" id="ProtNLM"/>
    </source>
</evidence>
<feature type="region of interest" description="Disordered" evidence="2">
    <location>
        <begin position="84"/>
        <end position="147"/>
    </location>
</feature>
<proteinExistence type="predicted"/>
<evidence type="ECO:0000259" key="4">
    <source>
        <dbReference type="PROSITE" id="PS50966"/>
    </source>
</evidence>
<dbReference type="Gene3D" id="3.30.40.10">
    <property type="entry name" value="Zinc/RING finger domain, C3HC4 (zinc finger)"/>
    <property type="match status" value="1"/>
</dbReference>
<dbReference type="InterPro" id="IPR013083">
    <property type="entry name" value="Znf_RING/FYVE/PHD"/>
</dbReference>
<sequence length="412" mass="44923">MPLLKRKANGEYEAWRKSSPAPTSSPARPAETSSPDIPAPAKRARIPPPFATPTALTTRPGVTSVPGYPLVGLVSSRTLAPAIGSSASPQASASAPTPNPRRTAAPFPMAVSRPKSPSKPAPVAKPAPKPKTSTEKRQGRYRSSAPRNIMDRYSRVLTQRFFMVARRREGGELKETFLVLGSTGNVYTVTIDHVPRCDCPDALKDNRCKHIILVFLKVLQVPVHSPHWYQKALLTDELEEIFAAAPPAPNDTASQRVRDAYAVATGSAPAASSSSSSTTKRKIPTEEDTCAICYDNMHSADMETSLEWCETCGNALHKVCFGQWRAAAARKGDELTCVYCRAPWATFDARGGGVRIGDEGYLNLGGVAGVSRVRDESSYYRSPPRRPVGRGRGPWGGRWTRNYDIDYYDDEY</sequence>
<dbReference type="GO" id="GO:0008270">
    <property type="term" value="F:zinc ion binding"/>
    <property type="evidence" value="ECO:0007669"/>
    <property type="project" value="UniProtKB-KW"/>
</dbReference>
<gene>
    <name evidence="5" type="ORF">CYLTODRAFT_376736</name>
</gene>
<dbReference type="PANTHER" id="PTHR21540:SF0">
    <property type="entry name" value="PHD FAMILY PROTEIN"/>
    <property type="match status" value="1"/>
</dbReference>
<dbReference type="GO" id="GO:0061630">
    <property type="term" value="F:ubiquitin protein ligase activity"/>
    <property type="evidence" value="ECO:0007669"/>
    <property type="project" value="InterPro"/>
</dbReference>
<dbReference type="OrthoDB" id="2122982at2759"/>
<evidence type="ECO:0000313" key="5">
    <source>
        <dbReference type="EMBL" id="KIY67070.1"/>
    </source>
</evidence>